<organism evidence="4 5">
    <name type="scientific">Faecalibacter macacae</name>
    <dbReference type="NCBI Taxonomy" id="1859289"/>
    <lineage>
        <taxon>Bacteria</taxon>
        <taxon>Pseudomonadati</taxon>
        <taxon>Bacteroidota</taxon>
        <taxon>Flavobacteriia</taxon>
        <taxon>Flavobacteriales</taxon>
        <taxon>Weeksellaceae</taxon>
        <taxon>Faecalibacter</taxon>
    </lineage>
</organism>
<dbReference type="EMBL" id="RDOJ01000003">
    <property type="protein sequence ID" value="RLZ11985.1"/>
    <property type="molecule type" value="Genomic_DNA"/>
</dbReference>
<gene>
    <name evidence="4" type="ORF">EAH69_03465</name>
</gene>
<name>A0A3L9MGV2_9FLAO</name>
<keyword evidence="1" id="KW-0646">Protease inhibitor</keyword>
<dbReference type="PANTHER" id="PTHR36530">
    <property type="entry name" value="INHIBITOR OF CYSTEINE PEPTIDASE"/>
    <property type="match status" value="1"/>
</dbReference>
<evidence type="ECO:0000313" key="4">
    <source>
        <dbReference type="EMBL" id="RLZ11985.1"/>
    </source>
</evidence>
<evidence type="ECO:0000256" key="1">
    <source>
        <dbReference type="ARBA" id="ARBA00022690"/>
    </source>
</evidence>
<dbReference type="InterPro" id="IPR052781">
    <property type="entry name" value="Cys_protease_inhibitor_I42"/>
</dbReference>
<dbReference type="OrthoDB" id="48736at2"/>
<feature type="domain" description="Proteinase inhibitor I42 chagasin" evidence="3">
    <location>
        <begin position="41"/>
        <end position="127"/>
    </location>
</feature>
<dbReference type="Pfam" id="PF09394">
    <property type="entry name" value="Inhibitor_I42"/>
    <property type="match status" value="1"/>
</dbReference>
<dbReference type="Proteomes" id="UP000275348">
    <property type="component" value="Unassembled WGS sequence"/>
</dbReference>
<dbReference type="PANTHER" id="PTHR36530:SF1">
    <property type="entry name" value="AMOEBIASIN-1"/>
    <property type="match status" value="1"/>
</dbReference>
<reference evidence="4 5" key="1">
    <citation type="submission" date="2018-10" db="EMBL/GenBank/DDBJ databases">
        <authorList>
            <person name="Chen X."/>
        </authorList>
    </citation>
    <scope>NUCLEOTIDE SEQUENCE [LARGE SCALE GENOMIC DNA]</scope>
    <source>
        <strain evidence="4 5">YIM 102668</strain>
    </source>
</reference>
<comment type="caution">
    <text evidence="4">The sequence shown here is derived from an EMBL/GenBank/DDBJ whole genome shotgun (WGS) entry which is preliminary data.</text>
</comment>
<dbReference type="AlphaFoldDB" id="A0A3L9MGV2"/>
<evidence type="ECO:0000259" key="3">
    <source>
        <dbReference type="Pfam" id="PF09394"/>
    </source>
</evidence>
<keyword evidence="2" id="KW-0789">Thiol protease inhibitor</keyword>
<accession>A0A3L9MGV2</accession>
<keyword evidence="5" id="KW-1185">Reference proteome</keyword>
<dbReference type="RefSeq" id="WP_121933794.1">
    <property type="nucleotide sequence ID" value="NZ_RDOJ01000003.1"/>
</dbReference>
<evidence type="ECO:0000313" key="5">
    <source>
        <dbReference type="Proteomes" id="UP000275348"/>
    </source>
</evidence>
<proteinExistence type="predicted"/>
<protein>
    <recommendedName>
        <fullName evidence="3">Proteinase inhibitor I42 chagasin domain-containing protein</fullName>
    </recommendedName>
</protein>
<dbReference type="PROSITE" id="PS51257">
    <property type="entry name" value="PROKAR_LIPOPROTEIN"/>
    <property type="match status" value="1"/>
</dbReference>
<dbReference type="InterPro" id="IPR036331">
    <property type="entry name" value="Chagasin-like_sf"/>
</dbReference>
<evidence type="ECO:0000256" key="2">
    <source>
        <dbReference type="ARBA" id="ARBA00022704"/>
    </source>
</evidence>
<sequence length="130" mass="14517">MKNTFLTATVLMFITSCSVQKGEHTKIYNLDDVSSELTIKLKVDETIQLTAAANPSTGYSWNITSPEGCNVDLVKEDSKNLGEEGIVGAPIRNIYEYRGTSTGECIVEFDYNRSWEGKSNQPKRVKFIVK</sequence>
<dbReference type="InterPro" id="IPR018990">
    <property type="entry name" value="Prot_inh_I42_chagasin"/>
</dbReference>
<dbReference type="Gene3D" id="2.60.40.2020">
    <property type="match status" value="1"/>
</dbReference>
<dbReference type="SUPFAM" id="SSF141066">
    <property type="entry name" value="ICP-like"/>
    <property type="match status" value="1"/>
</dbReference>
<dbReference type="GO" id="GO:0004869">
    <property type="term" value="F:cysteine-type endopeptidase inhibitor activity"/>
    <property type="evidence" value="ECO:0007669"/>
    <property type="project" value="UniProtKB-KW"/>
</dbReference>